<comment type="caution">
    <text evidence="2">The sequence shown here is derived from an EMBL/GenBank/DDBJ whole genome shotgun (WGS) entry which is preliminary data.</text>
</comment>
<gene>
    <name evidence="2" type="ORF">KK060_01340</name>
</gene>
<dbReference type="InterPro" id="IPR042095">
    <property type="entry name" value="SUMF_sf"/>
</dbReference>
<keyword evidence="3" id="KW-1185">Reference proteome</keyword>
<dbReference type="PANTHER" id="PTHR23150">
    <property type="entry name" value="SULFATASE MODIFYING FACTOR 1, 2"/>
    <property type="match status" value="1"/>
</dbReference>
<dbReference type="Proteomes" id="UP000772618">
    <property type="component" value="Unassembled WGS sequence"/>
</dbReference>
<evidence type="ECO:0000259" key="1">
    <source>
        <dbReference type="Pfam" id="PF03781"/>
    </source>
</evidence>
<reference evidence="2 3" key="1">
    <citation type="submission" date="2021-05" db="EMBL/GenBank/DDBJ databases">
        <title>A Polyphasic approach of four new species of the genus Ohtaekwangia: Ohtaekwangia histidinii sp. nov., Ohtaekwangia cretensis sp. nov., Ohtaekwangia indiensis sp. nov., Ohtaekwangia reichenbachii sp. nov. from diverse environment.</title>
        <authorList>
            <person name="Octaviana S."/>
        </authorList>
    </citation>
    <scope>NUCLEOTIDE SEQUENCE [LARGE SCALE GENOMIC DNA]</scope>
    <source>
        <strain evidence="2 3">PWU20</strain>
    </source>
</reference>
<dbReference type="Gene3D" id="3.90.1580.10">
    <property type="entry name" value="paralog of FGE (formylglycine-generating enzyme)"/>
    <property type="match status" value="1"/>
</dbReference>
<name>A0ABS5VKK0_9BACT</name>
<dbReference type="InterPro" id="IPR051043">
    <property type="entry name" value="Sulfatase_Mod_Factor_Kinase"/>
</dbReference>
<feature type="domain" description="Sulfatase-modifying factor enzyme-like" evidence="1">
    <location>
        <begin position="52"/>
        <end position="304"/>
    </location>
</feature>
<dbReference type="PANTHER" id="PTHR23150:SF19">
    <property type="entry name" value="FORMYLGLYCINE-GENERATING ENZYME"/>
    <property type="match status" value="1"/>
</dbReference>
<protein>
    <submittedName>
        <fullName evidence="2">Formylglycine-generating enzyme family protein</fullName>
    </submittedName>
</protein>
<sequence>MNAGNIYRKSLLFIVMLGAACTKHKEPLNKDNSNAEDKMVWISEGNSPHGDDKVSVKGFWMDSHEVTNRQFDEFVKATGYITVAERKLDWEQLRAQLPVGTPKPPDSLLVPGSIVFIQPHEPVMLNEYSQWWVFMPKADWRHPEGESSNIENRWDHPVVHIAYEDAVAYCNWVGKRLPTEAEWEFAAGIISTKANETDALGKFTANTYQGSFPVTNLNEDGFEGTSPVKSFQPNQFGLYDMIGNVWEWTSDSFYDPAEPGIEKRITKGGSYLCSSNYCSNYRTDARQGTAVDSGISNVGFRCVRDSQE</sequence>
<dbReference type="Pfam" id="PF03781">
    <property type="entry name" value="FGE-sulfatase"/>
    <property type="match status" value="1"/>
</dbReference>
<dbReference type="RefSeq" id="WP_254151597.1">
    <property type="nucleotide sequence ID" value="NZ_JAHESD010000002.1"/>
</dbReference>
<dbReference type="SUPFAM" id="SSF56436">
    <property type="entry name" value="C-type lectin-like"/>
    <property type="match status" value="1"/>
</dbReference>
<dbReference type="EMBL" id="JAHESD010000002">
    <property type="protein sequence ID" value="MBT1701901.1"/>
    <property type="molecule type" value="Genomic_DNA"/>
</dbReference>
<organism evidence="2 3">
    <name type="scientific">Chryseosolibacter indicus</name>
    <dbReference type="NCBI Taxonomy" id="2782351"/>
    <lineage>
        <taxon>Bacteria</taxon>
        <taxon>Pseudomonadati</taxon>
        <taxon>Bacteroidota</taxon>
        <taxon>Cytophagia</taxon>
        <taxon>Cytophagales</taxon>
        <taxon>Chryseotaleaceae</taxon>
        <taxon>Chryseosolibacter</taxon>
    </lineage>
</organism>
<dbReference type="InterPro" id="IPR005532">
    <property type="entry name" value="SUMF_dom"/>
</dbReference>
<accession>A0ABS5VKK0</accession>
<evidence type="ECO:0000313" key="3">
    <source>
        <dbReference type="Proteomes" id="UP000772618"/>
    </source>
</evidence>
<proteinExistence type="predicted"/>
<evidence type="ECO:0000313" key="2">
    <source>
        <dbReference type="EMBL" id="MBT1701901.1"/>
    </source>
</evidence>
<dbReference type="InterPro" id="IPR016187">
    <property type="entry name" value="CTDL_fold"/>
</dbReference>